<dbReference type="GeneID" id="70236432"/>
<dbReference type="AlphaFoldDB" id="A0A9P8P5N8"/>
<dbReference type="GO" id="GO:0001735">
    <property type="term" value="F:prenylcysteine oxidase activity"/>
    <property type="evidence" value="ECO:0007669"/>
    <property type="project" value="InterPro"/>
</dbReference>
<dbReference type="PRINTS" id="PR00419">
    <property type="entry name" value="ADXRDTASE"/>
</dbReference>
<evidence type="ECO:0000313" key="11">
    <source>
        <dbReference type="Proteomes" id="UP000769157"/>
    </source>
</evidence>
<dbReference type="Pfam" id="PF07156">
    <property type="entry name" value="Prenylcys_lyase"/>
    <property type="match status" value="1"/>
</dbReference>
<evidence type="ECO:0000256" key="5">
    <source>
        <dbReference type="ARBA" id="ARBA00022827"/>
    </source>
</evidence>
<dbReference type="Gene3D" id="1.10.405.20">
    <property type="match status" value="1"/>
</dbReference>
<comment type="cofactor">
    <cofactor evidence="1">
        <name>FAD</name>
        <dbReference type="ChEBI" id="CHEBI:57692"/>
    </cofactor>
</comment>
<dbReference type="GO" id="GO:0030328">
    <property type="term" value="P:prenylcysteine catabolic process"/>
    <property type="evidence" value="ECO:0007669"/>
    <property type="project" value="InterPro"/>
</dbReference>
<evidence type="ECO:0000256" key="1">
    <source>
        <dbReference type="ARBA" id="ARBA00001974"/>
    </source>
</evidence>
<dbReference type="EMBL" id="JAEUBE010000295">
    <property type="protein sequence ID" value="KAH3666278.1"/>
    <property type="molecule type" value="Genomic_DNA"/>
</dbReference>
<dbReference type="SUPFAM" id="SSF51905">
    <property type="entry name" value="FAD/NAD(P)-binding domain"/>
    <property type="match status" value="1"/>
</dbReference>
<dbReference type="PANTHER" id="PTHR15944">
    <property type="entry name" value="FARNESYLCYSTEINE LYASE"/>
    <property type="match status" value="1"/>
</dbReference>
<evidence type="ECO:0000256" key="2">
    <source>
        <dbReference type="ARBA" id="ARBA00009967"/>
    </source>
</evidence>
<keyword evidence="11" id="KW-1185">Reference proteome</keyword>
<gene>
    <name evidence="10" type="ORF">OGAPHI_004467</name>
</gene>
<name>A0A9P8P5N8_9ASCO</name>
<feature type="signal peptide" evidence="8">
    <location>
        <begin position="1"/>
        <end position="16"/>
    </location>
</feature>
<evidence type="ECO:0000256" key="4">
    <source>
        <dbReference type="ARBA" id="ARBA00022729"/>
    </source>
</evidence>
<evidence type="ECO:0000256" key="6">
    <source>
        <dbReference type="ARBA" id="ARBA00023002"/>
    </source>
</evidence>
<dbReference type="GO" id="GO:0030327">
    <property type="term" value="P:prenylated protein catabolic process"/>
    <property type="evidence" value="ECO:0007669"/>
    <property type="project" value="TreeGrafter"/>
</dbReference>
<dbReference type="Gene3D" id="3.30.70.1990">
    <property type="match status" value="1"/>
</dbReference>
<feature type="chain" id="PRO_5040118290" description="Prenylcysteine lyase domain-containing protein" evidence="8">
    <location>
        <begin position="17"/>
        <end position="450"/>
    </location>
</feature>
<comment type="caution">
    <text evidence="10">The sequence shown here is derived from an EMBL/GenBank/DDBJ whole genome shotgun (WGS) entry which is preliminary data.</text>
</comment>
<protein>
    <recommendedName>
        <fullName evidence="9">Prenylcysteine lyase domain-containing protein</fullName>
    </recommendedName>
</protein>
<comment type="similarity">
    <text evidence="2">Belongs to the prenylcysteine oxidase family.</text>
</comment>
<sequence>MLAAVVLLFVSCLAYQQPIPVSNQRVAIVGAGAGGSSAAYHLQKFTGHAFNITVFDKNDYIGGRSTPIDFDGVAAELGASIFIQENELLANAAEVFNLTVTEGFGNESSFAIWDGQAMDYILEPSSSDILTSLRLVWRFGLYSISIVKYYQSQALDSFISDYYQTYFPWPSLNYITGLVKYTSQSSQKFFDSLGISDNYKSFIQGLTRNNYSQKLPQIHSLGSLVLLTGSSSLRISGGNNQIFQNWLKSSNADVKLNTSVTALAKDSTGYTVTYGSKSEHFDIVILAGPYNQLGITTNVSVSLSDVEYVHLYVTLVRSPHLLSESTYFDDPNTPQMVFTTDGDDFTYVGAIGYSSEYQEYVYKVFSFQNLDEDLLQRLFGNYSNKYVKDWYSYPNLTPRDKFDDFKLDNNLYYLNAIEPFLSTMETSSLAGANVAGLIAQGKNTTEISIP</sequence>
<dbReference type="Pfam" id="PF13450">
    <property type="entry name" value="NAD_binding_8"/>
    <property type="match status" value="1"/>
</dbReference>
<dbReference type="InterPro" id="IPR036188">
    <property type="entry name" value="FAD/NAD-bd_sf"/>
</dbReference>
<evidence type="ECO:0000259" key="9">
    <source>
        <dbReference type="Pfam" id="PF07156"/>
    </source>
</evidence>
<dbReference type="OrthoDB" id="437369at2759"/>
<feature type="domain" description="Prenylcysteine lyase" evidence="9">
    <location>
        <begin position="123"/>
        <end position="441"/>
    </location>
</feature>
<dbReference type="PANTHER" id="PTHR15944:SF0">
    <property type="entry name" value="PRENYLCYSTEINE LYASE DOMAIN-CONTAINING PROTEIN"/>
    <property type="match status" value="1"/>
</dbReference>
<evidence type="ECO:0000256" key="8">
    <source>
        <dbReference type="SAM" id="SignalP"/>
    </source>
</evidence>
<evidence type="ECO:0000256" key="7">
    <source>
        <dbReference type="ARBA" id="ARBA00023180"/>
    </source>
</evidence>
<keyword evidence="4 8" id="KW-0732">Signal</keyword>
<evidence type="ECO:0000256" key="3">
    <source>
        <dbReference type="ARBA" id="ARBA00022630"/>
    </source>
</evidence>
<reference evidence="10" key="1">
    <citation type="journal article" date="2021" name="Open Biol.">
        <title>Shared evolutionary footprints suggest mitochondrial oxidative damage underlies multiple complex I losses in fungi.</title>
        <authorList>
            <person name="Schikora-Tamarit M.A."/>
            <person name="Marcet-Houben M."/>
            <person name="Nosek J."/>
            <person name="Gabaldon T."/>
        </authorList>
    </citation>
    <scope>NUCLEOTIDE SEQUENCE</scope>
    <source>
        <strain evidence="10">CBS6075</strain>
    </source>
</reference>
<proteinExistence type="inferred from homology"/>
<dbReference type="InterPro" id="IPR010795">
    <property type="entry name" value="Prenylcys_lyase"/>
</dbReference>
<dbReference type="Proteomes" id="UP000769157">
    <property type="component" value="Unassembled WGS sequence"/>
</dbReference>
<keyword evidence="6" id="KW-0560">Oxidoreductase</keyword>
<accession>A0A9P8P5N8</accession>
<organism evidence="10 11">
    <name type="scientific">Ogataea philodendri</name>
    <dbReference type="NCBI Taxonomy" id="1378263"/>
    <lineage>
        <taxon>Eukaryota</taxon>
        <taxon>Fungi</taxon>
        <taxon>Dikarya</taxon>
        <taxon>Ascomycota</taxon>
        <taxon>Saccharomycotina</taxon>
        <taxon>Pichiomycetes</taxon>
        <taxon>Pichiales</taxon>
        <taxon>Pichiaceae</taxon>
        <taxon>Ogataea</taxon>
    </lineage>
</organism>
<dbReference type="RefSeq" id="XP_046061482.1">
    <property type="nucleotide sequence ID" value="XM_046205548.1"/>
</dbReference>
<evidence type="ECO:0000313" key="10">
    <source>
        <dbReference type="EMBL" id="KAH3666278.1"/>
    </source>
</evidence>
<dbReference type="InterPro" id="IPR017046">
    <property type="entry name" value="Prenylcysteine_Oxase1"/>
</dbReference>
<keyword evidence="3" id="KW-0285">Flavoprotein</keyword>
<keyword evidence="7" id="KW-0325">Glycoprotein</keyword>
<keyword evidence="5" id="KW-0274">FAD</keyword>
<reference evidence="10" key="2">
    <citation type="submission" date="2021-01" db="EMBL/GenBank/DDBJ databases">
        <authorList>
            <person name="Schikora-Tamarit M.A."/>
        </authorList>
    </citation>
    <scope>NUCLEOTIDE SEQUENCE</scope>
    <source>
        <strain evidence="10">CBS6075</strain>
    </source>
</reference>
<dbReference type="Gene3D" id="3.50.50.60">
    <property type="entry name" value="FAD/NAD(P)-binding domain"/>
    <property type="match status" value="1"/>
</dbReference>